<feature type="compositionally biased region" description="Basic residues" evidence="1">
    <location>
        <begin position="52"/>
        <end position="62"/>
    </location>
</feature>
<accession>A0AAD9INE0</accession>
<proteinExistence type="predicted"/>
<sequence length="287" mass="30274">MQVTRGENSTNQRSLCSEAGEIWRNMSAAEREPFVTESQQSKAVWSAYMAGRKAKPTKKRGRAGSPSSESYAEHSSSQAPPPVTPSSQGVSRIANYLFRDCAASMALLAEDLPPTDQADSIGSSSTSFANPFVARQVLQGGVIPWSMNSFAHPVVSGWPVDEALKAANGRPPVPEPAQAEPAPVLNPFELMSRRSHHEASLPPMKGLSIGVPSSRALDSLTLSSGELATLLASGRSPSVAGSIPQHSSLALAGTDDLSKLWDDLLGGDAQAPWDRGAPLPSFSAMLQ</sequence>
<dbReference type="EMBL" id="JASFZW010000001">
    <property type="protein sequence ID" value="KAK2080936.1"/>
    <property type="molecule type" value="Genomic_DNA"/>
</dbReference>
<reference evidence="2" key="1">
    <citation type="submission" date="2021-01" db="EMBL/GenBank/DDBJ databases">
        <authorList>
            <person name="Eckstrom K.M.E."/>
        </authorList>
    </citation>
    <scope>NUCLEOTIDE SEQUENCE</scope>
    <source>
        <strain evidence="2">UVCC 0001</strain>
    </source>
</reference>
<protein>
    <submittedName>
        <fullName evidence="2">Uncharacterized protein</fullName>
    </submittedName>
</protein>
<organism evidence="2 3">
    <name type="scientific">Prototheca wickerhamii</name>
    <dbReference type="NCBI Taxonomy" id="3111"/>
    <lineage>
        <taxon>Eukaryota</taxon>
        <taxon>Viridiplantae</taxon>
        <taxon>Chlorophyta</taxon>
        <taxon>core chlorophytes</taxon>
        <taxon>Trebouxiophyceae</taxon>
        <taxon>Chlorellales</taxon>
        <taxon>Chlorellaceae</taxon>
        <taxon>Prototheca</taxon>
    </lineage>
</organism>
<dbReference type="SUPFAM" id="SSF47095">
    <property type="entry name" value="HMG-box"/>
    <property type="match status" value="1"/>
</dbReference>
<evidence type="ECO:0000313" key="2">
    <source>
        <dbReference type="EMBL" id="KAK2080936.1"/>
    </source>
</evidence>
<dbReference type="InterPro" id="IPR036910">
    <property type="entry name" value="HMG_box_dom_sf"/>
</dbReference>
<dbReference type="Gene3D" id="1.10.30.10">
    <property type="entry name" value="High mobility group box domain"/>
    <property type="match status" value="1"/>
</dbReference>
<name>A0AAD9INE0_PROWI</name>
<dbReference type="Proteomes" id="UP001255856">
    <property type="component" value="Unassembled WGS sequence"/>
</dbReference>
<comment type="caution">
    <text evidence="2">The sequence shown here is derived from an EMBL/GenBank/DDBJ whole genome shotgun (WGS) entry which is preliminary data.</text>
</comment>
<evidence type="ECO:0000256" key="1">
    <source>
        <dbReference type="SAM" id="MobiDB-lite"/>
    </source>
</evidence>
<feature type="compositionally biased region" description="Low complexity" evidence="1">
    <location>
        <begin position="65"/>
        <end position="77"/>
    </location>
</feature>
<gene>
    <name evidence="2" type="ORF">QBZ16_000790</name>
</gene>
<dbReference type="AlphaFoldDB" id="A0AAD9INE0"/>
<feature type="region of interest" description="Disordered" evidence="1">
    <location>
        <begin position="48"/>
        <end position="88"/>
    </location>
</feature>
<evidence type="ECO:0000313" key="3">
    <source>
        <dbReference type="Proteomes" id="UP001255856"/>
    </source>
</evidence>
<keyword evidence="3" id="KW-1185">Reference proteome</keyword>